<dbReference type="AlphaFoldDB" id="G0M9S7"/>
<dbReference type="Proteomes" id="UP000008068">
    <property type="component" value="Unassembled WGS sequence"/>
</dbReference>
<evidence type="ECO:0000256" key="4">
    <source>
        <dbReference type="ARBA" id="ARBA00023136"/>
    </source>
</evidence>
<dbReference type="InterPro" id="IPR017452">
    <property type="entry name" value="GPCR_Rhodpsn_7TM"/>
</dbReference>
<feature type="transmembrane region" description="Helical" evidence="5">
    <location>
        <begin position="175"/>
        <end position="203"/>
    </location>
</feature>
<keyword evidence="8" id="KW-1185">Reference proteome</keyword>
<feature type="transmembrane region" description="Helical" evidence="5">
    <location>
        <begin position="234"/>
        <end position="259"/>
    </location>
</feature>
<reference evidence="8" key="1">
    <citation type="submission" date="2011-07" db="EMBL/GenBank/DDBJ databases">
        <authorList>
            <consortium name="Caenorhabditis brenneri Sequencing and Analysis Consortium"/>
            <person name="Wilson R.K."/>
        </authorList>
    </citation>
    <scope>NUCLEOTIDE SEQUENCE [LARGE SCALE GENOMIC DNA]</scope>
    <source>
        <strain evidence="8">PB2801</strain>
    </source>
</reference>
<dbReference type="PANTHER" id="PTHR22751:SF54">
    <property type="entry name" value="G-PROTEIN COUPLED RECEPTORS FAMILY 1 PROFILE DOMAIN-CONTAINING PROTEIN"/>
    <property type="match status" value="1"/>
</dbReference>
<evidence type="ECO:0000313" key="8">
    <source>
        <dbReference type="Proteomes" id="UP000008068"/>
    </source>
</evidence>
<proteinExistence type="predicted"/>
<sequence length="324" mass="36634">MSENFILKAQLPIAILGVLVNIFHIFVLTRKAMRTNCINILMIGIGVCEFYDLVFLIYDDLVNMKEYCSTVYSYPLVLLDHICAALEDNLHRLCTWLAVLMASIRFLAIKNALNSKFDVLSRPVFGLKVILVAVILSSLLTSFVWSQFEIVEVLPGDKCFVDGTPRYKKVMNHRLAYRILAVTDGMLKILTTIVLPVFSILLIKELRKAEKARKRLKRDQTRNLSSKTVQTTKLVLLMTVTFMVAEGPFGIIYIINGLFKEVPGVLTFTSILVNFIGLFSALNSITHFLICLFVSSQYQKTVKEMLVIVRCRKINTGPNPAGTR</sequence>
<feature type="domain" description="G-protein coupled receptors family 1 profile" evidence="6">
    <location>
        <begin position="20"/>
        <end position="291"/>
    </location>
</feature>
<dbReference type="PANTHER" id="PTHR22751">
    <property type="entry name" value="G-PROTEIN COUPLED RECEPTOR-RELATED"/>
    <property type="match status" value="1"/>
</dbReference>
<evidence type="ECO:0000313" key="7">
    <source>
        <dbReference type="EMBL" id="EGT30800.1"/>
    </source>
</evidence>
<dbReference type="InterPro" id="IPR019427">
    <property type="entry name" value="7TM_GPCR_serpentine_rcpt_Srw"/>
</dbReference>
<feature type="transmembrane region" description="Helical" evidence="5">
    <location>
        <begin position="40"/>
        <end position="58"/>
    </location>
</feature>
<evidence type="ECO:0000259" key="6">
    <source>
        <dbReference type="PROSITE" id="PS50262"/>
    </source>
</evidence>
<dbReference type="Gene3D" id="1.20.1070.10">
    <property type="entry name" value="Rhodopsin 7-helix transmembrane proteins"/>
    <property type="match status" value="1"/>
</dbReference>
<dbReference type="InParanoid" id="G0M9S7"/>
<feature type="transmembrane region" description="Helical" evidence="5">
    <location>
        <begin position="271"/>
        <end position="295"/>
    </location>
</feature>
<name>G0M9S7_CAEBE</name>
<dbReference type="GO" id="GO:0016020">
    <property type="term" value="C:membrane"/>
    <property type="evidence" value="ECO:0007669"/>
    <property type="project" value="UniProtKB-SubCell"/>
</dbReference>
<organism evidence="8">
    <name type="scientific">Caenorhabditis brenneri</name>
    <name type="common">Nematode worm</name>
    <dbReference type="NCBI Taxonomy" id="135651"/>
    <lineage>
        <taxon>Eukaryota</taxon>
        <taxon>Metazoa</taxon>
        <taxon>Ecdysozoa</taxon>
        <taxon>Nematoda</taxon>
        <taxon>Chromadorea</taxon>
        <taxon>Rhabditida</taxon>
        <taxon>Rhabditina</taxon>
        <taxon>Rhabditomorpha</taxon>
        <taxon>Rhabditoidea</taxon>
        <taxon>Rhabditidae</taxon>
        <taxon>Peloderinae</taxon>
        <taxon>Caenorhabditis</taxon>
    </lineage>
</organism>
<evidence type="ECO:0000256" key="5">
    <source>
        <dbReference type="SAM" id="Phobius"/>
    </source>
</evidence>
<keyword evidence="2 5" id="KW-0812">Transmembrane</keyword>
<dbReference type="HOGENOM" id="CLU_043715_0_0_1"/>
<evidence type="ECO:0000256" key="1">
    <source>
        <dbReference type="ARBA" id="ARBA00004370"/>
    </source>
</evidence>
<protein>
    <recommendedName>
        <fullName evidence="6">G-protein coupled receptors family 1 profile domain-containing protein</fullName>
    </recommendedName>
</protein>
<accession>G0M9S7</accession>
<dbReference type="EMBL" id="GL379787">
    <property type="protein sequence ID" value="EGT30800.1"/>
    <property type="molecule type" value="Genomic_DNA"/>
</dbReference>
<gene>
    <name evidence="7" type="ORF">CAEBREN_18566</name>
</gene>
<evidence type="ECO:0000256" key="3">
    <source>
        <dbReference type="ARBA" id="ARBA00022989"/>
    </source>
</evidence>
<keyword evidence="4 5" id="KW-0472">Membrane</keyword>
<comment type="subcellular location">
    <subcellularLocation>
        <location evidence="1">Membrane</location>
    </subcellularLocation>
</comment>
<dbReference type="GO" id="GO:0008528">
    <property type="term" value="F:G protein-coupled peptide receptor activity"/>
    <property type="evidence" value="ECO:0007669"/>
    <property type="project" value="InterPro"/>
</dbReference>
<dbReference type="CDD" id="cd14978">
    <property type="entry name" value="7tmA_FMRFamide_R-like"/>
    <property type="match status" value="1"/>
</dbReference>
<dbReference type="Pfam" id="PF10324">
    <property type="entry name" value="7TM_GPCR_Srw"/>
    <property type="match status" value="1"/>
</dbReference>
<feature type="transmembrane region" description="Helical" evidence="5">
    <location>
        <begin position="95"/>
        <end position="113"/>
    </location>
</feature>
<evidence type="ECO:0000256" key="2">
    <source>
        <dbReference type="ARBA" id="ARBA00022692"/>
    </source>
</evidence>
<dbReference type="OMA" id="MTITYMA"/>
<feature type="transmembrane region" description="Helical" evidence="5">
    <location>
        <begin position="6"/>
        <end position="28"/>
    </location>
</feature>
<dbReference type="STRING" id="135651.G0M9S7"/>
<keyword evidence="3 5" id="KW-1133">Transmembrane helix</keyword>
<dbReference type="SUPFAM" id="SSF81321">
    <property type="entry name" value="Family A G protein-coupled receptor-like"/>
    <property type="match status" value="1"/>
</dbReference>
<feature type="transmembrane region" description="Helical" evidence="5">
    <location>
        <begin position="125"/>
        <end position="145"/>
    </location>
</feature>
<dbReference type="PROSITE" id="PS50262">
    <property type="entry name" value="G_PROTEIN_RECEP_F1_2"/>
    <property type="match status" value="1"/>
</dbReference>